<gene>
    <name evidence="1" type="ORF">Scep_025874</name>
</gene>
<protein>
    <submittedName>
        <fullName evidence="1">Uncharacterized protein</fullName>
    </submittedName>
</protein>
<organism evidence="1 2">
    <name type="scientific">Stephania cephalantha</name>
    <dbReference type="NCBI Taxonomy" id="152367"/>
    <lineage>
        <taxon>Eukaryota</taxon>
        <taxon>Viridiplantae</taxon>
        <taxon>Streptophyta</taxon>
        <taxon>Embryophyta</taxon>
        <taxon>Tracheophyta</taxon>
        <taxon>Spermatophyta</taxon>
        <taxon>Magnoliopsida</taxon>
        <taxon>Ranunculales</taxon>
        <taxon>Menispermaceae</taxon>
        <taxon>Menispermoideae</taxon>
        <taxon>Cissampelideae</taxon>
        <taxon>Stephania</taxon>
    </lineage>
</organism>
<dbReference type="Proteomes" id="UP001419268">
    <property type="component" value="Unassembled WGS sequence"/>
</dbReference>
<reference evidence="1 2" key="1">
    <citation type="submission" date="2024-01" db="EMBL/GenBank/DDBJ databases">
        <title>Genome assemblies of Stephania.</title>
        <authorList>
            <person name="Yang L."/>
        </authorList>
    </citation>
    <scope>NUCLEOTIDE SEQUENCE [LARGE SCALE GENOMIC DNA]</scope>
    <source>
        <strain evidence="1">JXDWG</strain>
        <tissue evidence="1">Leaf</tissue>
    </source>
</reference>
<comment type="caution">
    <text evidence="1">The sequence shown here is derived from an EMBL/GenBank/DDBJ whole genome shotgun (WGS) entry which is preliminary data.</text>
</comment>
<evidence type="ECO:0000313" key="2">
    <source>
        <dbReference type="Proteomes" id="UP001419268"/>
    </source>
</evidence>
<accession>A0AAP0EJ12</accession>
<evidence type="ECO:0000313" key="1">
    <source>
        <dbReference type="EMBL" id="KAK9094405.1"/>
    </source>
</evidence>
<dbReference type="EMBL" id="JBBNAG010000011">
    <property type="protein sequence ID" value="KAK9094405.1"/>
    <property type="molecule type" value="Genomic_DNA"/>
</dbReference>
<proteinExistence type="predicted"/>
<dbReference type="AlphaFoldDB" id="A0AAP0EJ12"/>
<keyword evidence="2" id="KW-1185">Reference proteome</keyword>
<name>A0AAP0EJ12_9MAGN</name>
<sequence>MVIQHKGVGSVENSRMFLYFHPLQGPINMHGRVGGFTNTEVGLPRSLSRLLRPFEMTSISFSPSSSSYCAIVMSAHVKKRIMFPLGSLKCSSTIDNSSNSTLLDVSAFTVSSESKIGCGGNSSSSIKCSSIAVT</sequence>